<gene>
    <name evidence="8" type="ORF">DS031_13830</name>
</gene>
<comment type="caution">
    <text evidence="8">The sequence shown here is derived from an EMBL/GenBank/DDBJ whole genome shotgun (WGS) entry which is preliminary data.</text>
</comment>
<reference evidence="8 9" key="1">
    <citation type="submission" date="2018-07" db="EMBL/GenBank/DDBJ databases">
        <title>Lottiidibacillus patelloidae gen. nov., sp. nov., isolated from the intestinal tract of a marine limpet and the reclassification of B. taeanensis BH030017T, B. algicola KMM 3737T and B. hwajinpoensis SW-72T as genus Lottiidibacillus.</title>
        <authorList>
            <person name="Liu R."/>
            <person name="Huang Z."/>
        </authorList>
    </citation>
    <scope>NUCLEOTIDE SEQUENCE [LARGE SCALE GENOMIC DNA]</scope>
    <source>
        <strain evidence="8 9">BH030017</strain>
    </source>
</reference>
<comment type="similarity">
    <text evidence="2">Belongs to the UPF0324 family.</text>
</comment>
<sequence length="348" mass="37555">MAMLEKELLIRKKKLSSVRFSFLQGVGLTFLLAILARFAAELPYLEVVGALVLAILFGMGWRVAVGVQQHVYIGISFSSKKLLRLGIIFLGMRLNLLSIVEAGISLFISAVIVVFFTIFTAAAVSKKMNLDQNIGLLTACGTGICGAAAIAAIAPQMKAKDEEVAVSVAVIALLGTFFTFLYVVTAPMLPFTDMEYGFFAGASLHELAHVLAAADAGGKEAVDMAVIMKLTRVILLVPAAMIIGIYYQKNKSKAEKKISWRSLPIPWFIIGFLAMSTINTFSPIPEQVTTLFINAAYLLIGMAMAGLGLNVEFKALCQHGLKAFATGFLGTIFLIAIVYSIILIMRVI</sequence>
<comment type="subcellular location">
    <subcellularLocation>
        <location evidence="1">Cell membrane</location>
        <topology evidence="1">Multi-pass membrane protein</topology>
    </subcellularLocation>
</comment>
<feature type="transmembrane region" description="Helical" evidence="7">
    <location>
        <begin position="136"/>
        <end position="154"/>
    </location>
</feature>
<organism evidence="8 9">
    <name type="scientific">Bacillus taeanensis</name>
    <dbReference type="NCBI Taxonomy" id="273032"/>
    <lineage>
        <taxon>Bacteria</taxon>
        <taxon>Bacillati</taxon>
        <taxon>Bacillota</taxon>
        <taxon>Bacilli</taxon>
        <taxon>Bacillales</taxon>
        <taxon>Bacillaceae</taxon>
        <taxon>Bacillus</taxon>
    </lineage>
</organism>
<feature type="transmembrane region" description="Helical" evidence="7">
    <location>
        <begin position="166"/>
        <end position="184"/>
    </location>
</feature>
<feature type="transmembrane region" description="Helical" evidence="7">
    <location>
        <begin position="323"/>
        <end position="345"/>
    </location>
</feature>
<dbReference type="GO" id="GO:0005886">
    <property type="term" value="C:plasma membrane"/>
    <property type="evidence" value="ECO:0007669"/>
    <property type="project" value="UniProtKB-SubCell"/>
</dbReference>
<keyword evidence="4 7" id="KW-0812">Transmembrane</keyword>
<keyword evidence="6 7" id="KW-0472">Membrane</keyword>
<dbReference type="PANTHER" id="PTHR30106:SF2">
    <property type="entry name" value="UPF0324 INNER MEMBRANE PROTEIN YEIH"/>
    <property type="match status" value="1"/>
</dbReference>
<feature type="transmembrane region" description="Helical" evidence="7">
    <location>
        <begin position="291"/>
        <end position="311"/>
    </location>
</feature>
<dbReference type="Pfam" id="PF03601">
    <property type="entry name" value="Cons_hypoth698"/>
    <property type="match status" value="1"/>
</dbReference>
<name>A0A366XXZ3_9BACI</name>
<evidence type="ECO:0000256" key="7">
    <source>
        <dbReference type="SAM" id="Phobius"/>
    </source>
</evidence>
<dbReference type="AlphaFoldDB" id="A0A366XXZ3"/>
<feature type="transmembrane region" description="Helical" evidence="7">
    <location>
        <begin position="226"/>
        <end position="247"/>
    </location>
</feature>
<evidence type="ECO:0000313" key="8">
    <source>
        <dbReference type="EMBL" id="RBW69013.1"/>
    </source>
</evidence>
<proteinExistence type="inferred from homology"/>
<accession>A0A366XXZ3</accession>
<dbReference type="EMBL" id="QOCW01000014">
    <property type="protein sequence ID" value="RBW69013.1"/>
    <property type="molecule type" value="Genomic_DNA"/>
</dbReference>
<dbReference type="Proteomes" id="UP000253314">
    <property type="component" value="Unassembled WGS sequence"/>
</dbReference>
<evidence type="ECO:0000256" key="5">
    <source>
        <dbReference type="ARBA" id="ARBA00022989"/>
    </source>
</evidence>
<evidence type="ECO:0000313" key="9">
    <source>
        <dbReference type="Proteomes" id="UP000253314"/>
    </source>
</evidence>
<evidence type="ECO:0000256" key="6">
    <source>
        <dbReference type="ARBA" id="ARBA00023136"/>
    </source>
</evidence>
<evidence type="ECO:0000256" key="3">
    <source>
        <dbReference type="ARBA" id="ARBA00022475"/>
    </source>
</evidence>
<evidence type="ECO:0000256" key="2">
    <source>
        <dbReference type="ARBA" id="ARBA00007977"/>
    </source>
</evidence>
<protein>
    <submittedName>
        <fullName evidence="8">Putative sulfate exporter family transporter</fullName>
    </submittedName>
</protein>
<keyword evidence="9" id="KW-1185">Reference proteome</keyword>
<dbReference type="InterPro" id="IPR018383">
    <property type="entry name" value="UPF0324_pro"/>
</dbReference>
<feature type="transmembrane region" description="Helical" evidence="7">
    <location>
        <begin position="44"/>
        <end position="61"/>
    </location>
</feature>
<evidence type="ECO:0000256" key="1">
    <source>
        <dbReference type="ARBA" id="ARBA00004651"/>
    </source>
</evidence>
<keyword evidence="3" id="KW-1003">Cell membrane</keyword>
<evidence type="ECO:0000256" key="4">
    <source>
        <dbReference type="ARBA" id="ARBA00022692"/>
    </source>
</evidence>
<feature type="transmembrane region" description="Helical" evidence="7">
    <location>
        <begin position="20"/>
        <end position="38"/>
    </location>
</feature>
<feature type="transmembrane region" description="Helical" evidence="7">
    <location>
        <begin position="267"/>
        <end position="285"/>
    </location>
</feature>
<feature type="transmembrane region" description="Helical" evidence="7">
    <location>
        <begin position="106"/>
        <end position="124"/>
    </location>
</feature>
<dbReference type="PANTHER" id="PTHR30106">
    <property type="entry name" value="INNER MEMBRANE PROTEIN YEIH-RELATED"/>
    <property type="match status" value="1"/>
</dbReference>
<keyword evidence="5 7" id="KW-1133">Transmembrane helix</keyword>